<dbReference type="Pfam" id="PF03050">
    <property type="entry name" value="DDE_Tnp_IS66"/>
    <property type="match status" value="1"/>
</dbReference>
<proteinExistence type="predicted"/>
<feature type="domain" description="Transposase IS66 central" evidence="1">
    <location>
        <begin position="3"/>
        <end position="119"/>
    </location>
</feature>
<gene>
    <name evidence="3" type="ORF">ACFQZ7_02395</name>
</gene>
<accession>A0ABW3ECC0</accession>
<feature type="domain" description="Transposase IS66 C-terminal" evidence="2">
    <location>
        <begin position="126"/>
        <end position="153"/>
    </location>
</feature>
<keyword evidence="4" id="KW-1185">Reference proteome</keyword>
<dbReference type="InterPro" id="IPR052344">
    <property type="entry name" value="Transposase-related"/>
</dbReference>
<feature type="non-terminal residue" evidence="3">
    <location>
        <position position="1"/>
    </location>
</feature>
<dbReference type="Pfam" id="PF13817">
    <property type="entry name" value="DDE_Tnp_IS66_C"/>
    <property type="match status" value="1"/>
</dbReference>
<sequence length="189" mass="21809">AAQVNGKTVASVPLTLIDEMFAHKRQWQHFSPRVRRRRRRSQIRKLLKRFWKWIASAQVLPKSRLGKAITYAVDQRPTLDRLINIGMMDWSNNASERNMKRLVIGRKNWLFSTSPAGARSTAIWLTLIESAKANGIDPRAYITYLLKELPQQPDFADPAQLAVYLPWHYPGARHQNKKTTDKHQAKNAA</sequence>
<evidence type="ECO:0000313" key="3">
    <source>
        <dbReference type="EMBL" id="MFD0896593.1"/>
    </source>
</evidence>
<dbReference type="PANTHER" id="PTHR33678:SF1">
    <property type="entry name" value="BLL1576 PROTEIN"/>
    <property type="match status" value="1"/>
</dbReference>
<comment type="caution">
    <text evidence="3">The sequence shown here is derived from an EMBL/GenBank/DDBJ whole genome shotgun (WGS) entry which is preliminary data.</text>
</comment>
<name>A0ABW3ECC0_9LACO</name>
<reference evidence="4" key="1">
    <citation type="journal article" date="2019" name="Int. J. Syst. Evol. Microbiol.">
        <title>The Global Catalogue of Microorganisms (GCM) 10K type strain sequencing project: providing services to taxonomists for standard genome sequencing and annotation.</title>
        <authorList>
            <consortium name="The Broad Institute Genomics Platform"/>
            <consortium name="The Broad Institute Genome Sequencing Center for Infectious Disease"/>
            <person name="Wu L."/>
            <person name="Ma J."/>
        </authorList>
    </citation>
    <scope>NUCLEOTIDE SEQUENCE [LARGE SCALE GENOMIC DNA]</scope>
    <source>
        <strain evidence="4">CCM 8925</strain>
    </source>
</reference>
<dbReference type="InterPro" id="IPR004291">
    <property type="entry name" value="Transposase_IS66_central"/>
</dbReference>
<dbReference type="PANTHER" id="PTHR33678">
    <property type="entry name" value="BLL1576 PROTEIN"/>
    <property type="match status" value="1"/>
</dbReference>
<evidence type="ECO:0000259" key="2">
    <source>
        <dbReference type="Pfam" id="PF13817"/>
    </source>
</evidence>
<organism evidence="3 4">
    <name type="scientific">Loigolactobacillus binensis</name>
    <dbReference type="NCBI Taxonomy" id="2559922"/>
    <lineage>
        <taxon>Bacteria</taxon>
        <taxon>Bacillati</taxon>
        <taxon>Bacillota</taxon>
        <taxon>Bacilli</taxon>
        <taxon>Lactobacillales</taxon>
        <taxon>Lactobacillaceae</taxon>
        <taxon>Loigolactobacillus</taxon>
    </lineage>
</organism>
<dbReference type="InterPro" id="IPR039552">
    <property type="entry name" value="IS66_C"/>
</dbReference>
<evidence type="ECO:0000313" key="4">
    <source>
        <dbReference type="Proteomes" id="UP001597104"/>
    </source>
</evidence>
<evidence type="ECO:0000259" key="1">
    <source>
        <dbReference type="Pfam" id="PF03050"/>
    </source>
</evidence>
<protein>
    <submittedName>
        <fullName evidence="3">Transposase</fullName>
    </submittedName>
</protein>
<dbReference type="Proteomes" id="UP001597104">
    <property type="component" value="Unassembled WGS sequence"/>
</dbReference>
<dbReference type="EMBL" id="JBHTIO010000011">
    <property type="protein sequence ID" value="MFD0896593.1"/>
    <property type="molecule type" value="Genomic_DNA"/>
</dbReference>
<dbReference type="RefSeq" id="WP_386813706.1">
    <property type="nucleotide sequence ID" value="NZ_JBHTIO010000011.1"/>
</dbReference>